<keyword evidence="3" id="KW-1185">Reference proteome</keyword>
<proteinExistence type="predicted"/>
<name>A0A1I6GCB0_9FLAO</name>
<dbReference type="PANTHER" id="PTHR47495:SF2">
    <property type="entry name" value="ALDEHYDE DEHYDROGENASE"/>
    <property type="match status" value="1"/>
</dbReference>
<dbReference type="SUPFAM" id="SSF56003">
    <property type="entry name" value="Molybdenum cofactor-binding domain"/>
    <property type="match status" value="2"/>
</dbReference>
<accession>A0A1I6GCB0</accession>
<dbReference type="Pfam" id="PF20256">
    <property type="entry name" value="MoCoBD_2"/>
    <property type="match status" value="2"/>
</dbReference>
<gene>
    <name evidence="2" type="ORF">SAMN04490243_1571</name>
</gene>
<dbReference type="InterPro" id="IPR046867">
    <property type="entry name" value="AldOxase/xan_DH_MoCoBD2"/>
</dbReference>
<dbReference type="Pfam" id="PF02738">
    <property type="entry name" value="MoCoBD_1"/>
    <property type="match status" value="1"/>
</dbReference>
<organism evidence="2 3">
    <name type="scientific">Robiginitalea myxolifaciens</name>
    <dbReference type="NCBI Taxonomy" id="400055"/>
    <lineage>
        <taxon>Bacteria</taxon>
        <taxon>Pseudomonadati</taxon>
        <taxon>Bacteroidota</taxon>
        <taxon>Flavobacteriia</taxon>
        <taxon>Flavobacteriales</taxon>
        <taxon>Flavobacteriaceae</taxon>
        <taxon>Robiginitalea</taxon>
    </lineage>
</organism>
<dbReference type="PROSITE" id="PS51318">
    <property type="entry name" value="TAT"/>
    <property type="match status" value="1"/>
</dbReference>
<dbReference type="PIRSF" id="PIRSF036389">
    <property type="entry name" value="IOR_B"/>
    <property type="match status" value="1"/>
</dbReference>
<dbReference type="SMART" id="SM01008">
    <property type="entry name" value="Ald_Xan_dh_C"/>
    <property type="match status" value="1"/>
</dbReference>
<dbReference type="AlphaFoldDB" id="A0A1I6GCB0"/>
<dbReference type="Proteomes" id="UP000199534">
    <property type="component" value="Unassembled WGS sequence"/>
</dbReference>
<dbReference type="GO" id="GO:0016491">
    <property type="term" value="F:oxidoreductase activity"/>
    <property type="evidence" value="ECO:0007669"/>
    <property type="project" value="InterPro"/>
</dbReference>
<dbReference type="OrthoDB" id="9767994at2"/>
<dbReference type="EMBL" id="FOYQ01000001">
    <property type="protein sequence ID" value="SFR39825.1"/>
    <property type="molecule type" value="Genomic_DNA"/>
</dbReference>
<dbReference type="RefSeq" id="WP_092981941.1">
    <property type="nucleotide sequence ID" value="NZ_FOYQ01000001.1"/>
</dbReference>
<reference evidence="2 3" key="1">
    <citation type="submission" date="2016-10" db="EMBL/GenBank/DDBJ databases">
        <authorList>
            <person name="de Groot N.N."/>
        </authorList>
    </citation>
    <scope>NUCLEOTIDE SEQUENCE [LARGE SCALE GENOMIC DNA]</scope>
    <source>
        <strain evidence="2 3">DSM 21019</strain>
    </source>
</reference>
<evidence type="ECO:0000259" key="1">
    <source>
        <dbReference type="SMART" id="SM01008"/>
    </source>
</evidence>
<dbReference type="InterPro" id="IPR037165">
    <property type="entry name" value="AldOxase/xan_DH_Mopterin-bd_sf"/>
</dbReference>
<dbReference type="STRING" id="400055.SAMN04490243_1571"/>
<dbReference type="InterPro" id="IPR006311">
    <property type="entry name" value="TAT_signal"/>
</dbReference>
<dbReference type="InterPro" id="IPR008274">
    <property type="entry name" value="AldOxase/xan_DH_MoCoBD1"/>
</dbReference>
<dbReference type="Gene3D" id="3.30.365.10">
    <property type="entry name" value="Aldehyde oxidase/xanthine dehydrogenase, molybdopterin binding domain"/>
    <property type="match status" value="4"/>
</dbReference>
<dbReference type="Gene3D" id="3.90.1170.50">
    <property type="entry name" value="Aldehyde oxidase/xanthine dehydrogenase, a/b hammerhead"/>
    <property type="match status" value="1"/>
</dbReference>
<evidence type="ECO:0000313" key="2">
    <source>
        <dbReference type="EMBL" id="SFR39825.1"/>
    </source>
</evidence>
<dbReference type="InterPro" id="IPR000674">
    <property type="entry name" value="Ald_Oxase/Xan_DH_a/b"/>
</dbReference>
<feature type="domain" description="Aldehyde oxidase/xanthine dehydrogenase a/b hammerhead" evidence="1">
    <location>
        <begin position="216"/>
        <end position="294"/>
    </location>
</feature>
<dbReference type="InterPro" id="IPR052516">
    <property type="entry name" value="N-heterocyclic_Hydroxylase"/>
</dbReference>
<protein>
    <submittedName>
        <fullName evidence="2">Isoquinoline 1-oxidoreductase, beta subunit</fullName>
    </submittedName>
</protein>
<evidence type="ECO:0000313" key="3">
    <source>
        <dbReference type="Proteomes" id="UP000199534"/>
    </source>
</evidence>
<dbReference type="InterPro" id="IPR012368">
    <property type="entry name" value="OxRdtase_Mopterin-bd_su_IorB"/>
</dbReference>
<sequence length="725" mass="78332">MKGKAKKISRRKFVVRSLLGGGGILLGTVILARNPLRRALYGVLENPKNLTYLGDISDPMLWFEIRPELPIILHSPKVEMGQGTFTGMVQLAADELEVRPDQILIKHAESASGNIDGLSTGGSTSIAGFWQPLRELSATLREMLRTEAGKKLGVATADIRLEEGVASAGLKSLPYGQIAQGVTEWEIPETPALKEIKDYKFIGKPVPRVDLEAKVMGEPIFGMDAVLPGMLYGAVVQPDKVGVVFGGAEITQAEKMPGVVKVVVEDDFVGVVANSYTEAEAAKAAIKVDWKREREWTTADIKSAIQIGKGDKMLIQKEGRPGGILEDAKDDSSLITATYSSPLGAHAQLEPNGAVASVEGGKATVILSTQVVKLTRKEVADRLGFKEEDVNIVPTYLGGGFGRRLHTPNAVHAAVLSRAVGKPVKCFLNRKEEFQKDTFRPPTQHQLSAKLSEAGSIEAIEHQFASSDVMFNAALLPGFLSTIVGSDIGTMRGGRIQYSGIPNYRAISWHCELPFATSWWRSLGLLANTFAIESFMDELAVAAGKDPIAFHLDHIADNEEGKRLKNVITAVRDLAAFRDSARDGRAMGFACSTDAGTPVAMVAEVRMEGKEIRVDKAWMAIDPGFAVNPDQVRAQCEGCIIMGISAAMYEEMRVEDSELKPIIYGPYRMAQMKHSPKEIEVEIINGTGKPGAVGEPPLGPVGAAIANAVFRLTGQRLREMPLARG</sequence>
<dbReference type="PANTHER" id="PTHR47495">
    <property type="entry name" value="ALDEHYDE DEHYDROGENASE"/>
    <property type="match status" value="1"/>
</dbReference>